<dbReference type="OrthoDB" id="3182374at2"/>
<protein>
    <submittedName>
        <fullName evidence="5">HipA domain-containing protein</fullName>
    </submittedName>
</protein>
<dbReference type="InterPro" id="IPR052028">
    <property type="entry name" value="HipA_Ser/Thr_kinase"/>
</dbReference>
<evidence type="ECO:0000256" key="3">
    <source>
        <dbReference type="ARBA" id="ARBA00022777"/>
    </source>
</evidence>
<sequence>MWQSARPPATTGDRDSLERLFKLVALSAAVGNLDMHAKNISLLHQPDGSMTLSPAYDVVPQAHQPNDGEVALAIGGEYRHAALTMSHLVAEARAWGLAAAAELAEETVSLVLQLASAEVPDERAHPGLAQDIAGFAANLLAGQAIGTGGHQP</sequence>
<gene>
    <name evidence="5" type="ORF">EAS64_19830</name>
</gene>
<dbReference type="AlphaFoldDB" id="A0A6P2C2X9"/>
<evidence type="ECO:0000313" key="5">
    <source>
        <dbReference type="EMBL" id="TVZ04601.1"/>
    </source>
</evidence>
<feature type="domain" description="HipA-like C-terminal" evidence="4">
    <location>
        <begin position="12"/>
        <end position="109"/>
    </location>
</feature>
<evidence type="ECO:0000313" key="6">
    <source>
        <dbReference type="Proteomes" id="UP000460272"/>
    </source>
</evidence>
<dbReference type="PANTHER" id="PTHR37419">
    <property type="entry name" value="SERINE/THREONINE-PROTEIN KINASE TOXIN HIPA"/>
    <property type="match status" value="1"/>
</dbReference>
<dbReference type="RefSeq" id="WP_145854713.1">
    <property type="nucleotide sequence ID" value="NZ_RPFW01000003.1"/>
</dbReference>
<dbReference type="InterPro" id="IPR012893">
    <property type="entry name" value="HipA-like_C"/>
</dbReference>
<dbReference type="GO" id="GO:0004674">
    <property type="term" value="F:protein serine/threonine kinase activity"/>
    <property type="evidence" value="ECO:0007669"/>
    <property type="project" value="TreeGrafter"/>
</dbReference>
<accession>A0A6P2C2X9</accession>
<proteinExistence type="inferred from homology"/>
<dbReference type="EMBL" id="RPFW01000003">
    <property type="protein sequence ID" value="TVZ04601.1"/>
    <property type="molecule type" value="Genomic_DNA"/>
</dbReference>
<dbReference type="GO" id="GO:0005829">
    <property type="term" value="C:cytosol"/>
    <property type="evidence" value="ECO:0007669"/>
    <property type="project" value="TreeGrafter"/>
</dbReference>
<comment type="caution">
    <text evidence="5">The sequence shown here is derived from an EMBL/GenBank/DDBJ whole genome shotgun (WGS) entry which is preliminary data.</text>
</comment>
<name>A0A6P2C2X9_9ACTN</name>
<evidence type="ECO:0000259" key="4">
    <source>
        <dbReference type="Pfam" id="PF07804"/>
    </source>
</evidence>
<keyword evidence="3" id="KW-0418">Kinase</keyword>
<comment type="similarity">
    <text evidence="1">Belongs to the HipA Ser/Thr kinase family.</text>
</comment>
<evidence type="ECO:0000256" key="2">
    <source>
        <dbReference type="ARBA" id="ARBA00022679"/>
    </source>
</evidence>
<dbReference type="Proteomes" id="UP000460272">
    <property type="component" value="Unassembled WGS sequence"/>
</dbReference>
<organism evidence="5 6">
    <name type="scientific">Trebonia kvetii</name>
    <dbReference type="NCBI Taxonomy" id="2480626"/>
    <lineage>
        <taxon>Bacteria</taxon>
        <taxon>Bacillati</taxon>
        <taxon>Actinomycetota</taxon>
        <taxon>Actinomycetes</taxon>
        <taxon>Streptosporangiales</taxon>
        <taxon>Treboniaceae</taxon>
        <taxon>Trebonia</taxon>
    </lineage>
</organism>
<keyword evidence="6" id="KW-1185">Reference proteome</keyword>
<reference evidence="5 6" key="1">
    <citation type="submission" date="2018-11" db="EMBL/GenBank/DDBJ databases">
        <title>Trebonia kvetii gen.nov., sp.nov., a novel acidophilic actinobacterium, and proposal of the new actinobacterial family Treboniaceae fam. nov.</title>
        <authorList>
            <person name="Rapoport D."/>
            <person name="Sagova-Mareckova M."/>
            <person name="Sedlacek I."/>
            <person name="Provaznik J."/>
            <person name="Kralova S."/>
            <person name="Pavlinic D."/>
            <person name="Benes V."/>
            <person name="Kopecky J."/>
        </authorList>
    </citation>
    <scope>NUCLEOTIDE SEQUENCE [LARGE SCALE GENOMIC DNA]</scope>
    <source>
        <strain evidence="5 6">15Tr583</strain>
    </source>
</reference>
<keyword evidence="2" id="KW-0808">Transferase</keyword>
<dbReference type="Pfam" id="PF07804">
    <property type="entry name" value="HipA_C"/>
    <property type="match status" value="1"/>
</dbReference>
<evidence type="ECO:0000256" key="1">
    <source>
        <dbReference type="ARBA" id="ARBA00010164"/>
    </source>
</evidence>